<dbReference type="Proteomes" id="UP000095447">
    <property type="component" value="Unassembled WGS sequence"/>
</dbReference>
<evidence type="ECO:0000313" key="3">
    <source>
        <dbReference type="Proteomes" id="UP000095447"/>
    </source>
</evidence>
<dbReference type="EMBL" id="CYZA01000001">
    <property type="protein sequence ID" value="CUN36373.1"/>
    <property type="molecule type" value="Genomic_DNA"/>
</dbReference>
<dbReference type="InterPro" id="IPR007421">
    <property type="entry name" value="Schlafen_AlbA_2_dom"/>
</dbReference>
<gene>
    <name evidence="2" type="ORF">ERS852395_00052</name>
</gene>
<organism evidence="2 3">
    <name type="scientific">Blautia obeum</name>
    <dbReference type="NCBI Taxonomy" id="40520"/>
    <lineage>
        <taxon>Bacteria</taxon>
        <taxon>Bacillati</taxon>
        <taxon>Bacillota</taxon>
        <taxon>Clostridia</taxon>
        <taxon>Lachnospirales</taxon>
        <taxon>Lachnospiraceae</taxon>
        <taxon>Blautia</taxon>
    </lineage>
</organism>
<sequence>MELIDEIEELIMMHQEGPYWDFKREWYDDSKDGDLLIDIICMANNLVDRDAYIIIGVNEECDYAIQDVSQDANRRNTQMLTDFIRGKKFAGDFRPVVTVEQVHLDGGLVDVIVVHNSINTPYYLKEKYKGIFANNIYVRLQDSNTPVDKSADFHHVEYLWKKRFGMLLSPIEKVKLYLKHPEHWANSPSSEDKKYYKYAPEFTIDHTYEPEDDRTGYEYYLFAQTDSRPHWSEIRICYHQTVLAELGGVILDGGRYFTATPDRDGISLTEYHNWDVPYRYMVKGRLNHLVHEFYYVDDGDEARHSHNEYEGCILIFEDEKEHQRFRIYVRENWYRKDAFANDIWIPHMEQLPGYNMDAFREEYLNMQILRKMLEEFRKNDNTKN</sequence>
<reference evidence="2 3" key="1">
    <citation type="submission" date="2015-09" db="EMBL/GenBank/DDBJ databases">
        <authorList>
            <consortium name="Pathogen Informatics"/>
        </authorList>
    </citation>
    <scope>NUCLEOTIDE SEQUENCE [LARGE SCALE GENOMIC DNA]</scope>
    <source>
        <strain evidence="2 3">2789STDY5608838</strain>
    </source>
</reference>
<dbReference type="InterPro" id="IPR038461">
    <property type="entry name" value="Schlafen_AlbA_2_dom_sf"/>
</dbReference>
<evidence type="ECO:0000259" key="1">
    <source>
        <dbReference type="Pfam" id="PF04326"/>
    </source>
</evidence>
<proteinExistence type="predicted"/>
<dbReference type="Pfam" id="PF04326">
    <property type="entry name" value="SLFN_AlbA_2"/>
    <property type="match status" value="1"/>
</dbReference>
<name>A0A173WA89_9FIRM</name>
<evidence type="ECO:0000313" key="2">
    <source>
        <dbReference type="EMBL" id="CUN36373.1"/>
    </source>
</evidence>
<dbReference type="AlphaFoldDB" id="A0A173WA89"/>
<accession>A0A173WA89</accession>
<dbReference type="Gene3D" id="3.30.950.30">
    <property type="entry name" value="Schlafen, AAA domain"/>
    <property type="match status" value="1"/>
</dbReference>
<feature type="domain" description="Schlafen AlbA-2" evidence="1">
    <location>
        <begin position="16"/>
        <end position="147"/>
    </location>
</feature>
<protein>
    <submittedName>
        <fullName evidence="2">Divergent AAA domain</fullName>
    </submittedName>
</protein>